<proteinExistence type="predicted"/>
<dbReference type="InterPro" id="IPR029052">
    <property type="entry name" value="Metallo-depent_PP-like"/>
</dbReference>
<feature type="transmembrane region" description="Helical" evidence="6">
    <location>
        <begin position="22"/>
        <end position="43"/>
    </location>
</feature>
<keyword evidence="2" id="KW-0997">Cell inner membrane</keyword>
<organism evidence="8 9">
    <name type="scientific">Treponema brennaborense (strain DSM 12168 / CIP 105900 / DD5/3)</name>
    <dbReference type="NCBI Taxonomy" id="906968"/>
    <lineage>
        <taxon>Bacteria</taxon>
        <taxon>Pseudomonadati</taxon>
        <taxon>Spirochaetota</taxon>
        <taxon>Spirochaetia</taxon>
        <taxon>Spirochaetales</taxon>
        <taxon>Treponemataceae</taxon>
        <taxon>Treponema</taxon>
    </lineage>
</organism>
<dbReference type="GO" id="GO:0046872">
    <property type="term" value="F:metal ion binding"/>
    <property type="evidence" value="ECO:0007669"/>
    <property type="project" value="UniProtKB-KW"/>
</dbReference>
<dbReference type="Proteomes" id="UP000006546">
    <property type="component" value="Chromosome"/>
</dbReference>
<evidence type="ECO:0000313" key="9">
    <source>
        <dbReference type="Proteomes" id="UP000006546"/>
    </source>
</evidence>
<dbReference type="Pfam" id="PF00149">
    <property type="entry name" value="Metallophos"/>
    <property type="match status" value="1"/>
</dbReference>
<protein>
    <submittedName>
        <fullName evidence="8">Metallophosphoesterase</fullName>
    </submittedName>
</protein>
<evidence type="ECO:0000313" key="8">
    <source>
        <dbReference type="EMBL" id="AEE15802.1"/>
    </source>
</evidence>
<dbReference type="OrthoDB" id="368442at2"/>
<name>F4LN16_TREBD</name>
<evidence type="ECO:0000256" key="4">
    <source>
        <dbReference type="ARBA" id="ARBA00023136"/>
    </source>
</evidence>
<feature type="domain" description="Calcineurin-like phosphoesterase" evidence="7">
    <location>
        <begin position="211"/>
        <end position="348"/>
    </location>
</feature>
<dbReference type="AlphaFoldDB" id="F4LN16"/>
<evidence type="ECO:0000256" key="6">
    <source>
        <dbReference type="SAM" id="Phobius"/>
    </source>
</evidence>
<sequence length="587" mass="67142">MEDTSIRTYSKLKQWPKRVRQALFRFFLYGASLIAGEVAFYTITKIGRSIKPIAWLFTYQWSVDPRFHLDTIWDTGVVPISSLYGQASLYMFLVYGAICVFGLEPAYRWLKSKNVPAFFRGVLYMFIILFMECLLGWVLRGITGFDIWFYADAGAILRYTSWAIAPMWFICGMISENVINLIDSFDALKFRFYGFDGYTPETVGTEKPRTKTVFLSDIHITHGRRSAVFSKAYPYQLAVVLRKYAYDVRVKELVLLGDIFDTWMYGVDERPLSIPEIIKLWERTPLMDSLKLCLERIPQVYYIPGNHDMEATRERLTIEGVEKQLLCVSPGGFNKLHANEGLYAEHGNRVDLFNAPDTAQDALCGLPLGYFMTRIACSTAEPEKVLHRISKERILARSLKEFAQFAGSLDTRQMQANCELAGQSSVLVKLIVDVLVAYANRKRNGLPKLTDETTILMGAENDSVTIGDIKKSYGSLFIRWFERKDVPFVKSILAAAGKHGLDWYADSLCGGKDFRLFFSRLLCRNKVEKIIVFGHTHCSVKSFIQNRKIPGLYVNTGCFCKTGKDRSPTWVEVVERNGKLKAFIRRF</sequence>
<dbReference type="InterPro" id="IPR043461">
    <property type="entry name" value="LpxH-like"/>
</dbReference>
<keyword evidence="6" id="KW-0812">Transmembrane</keyword>
<keyword evidence="1" id="KW-1003">Cell membrane</keyword>
<dbReference type="RefSeq" id="WP_013757521.1">
    <property type="nucleotide sequence ID" value="NC_015500.1"/>
</dbReference>
<dbReference type="HOGENOM" id="CLU_464543_0_0_12"/>
<dbReference type="SUPFAM" id="SSF56300">
    <property type="entry name" value="Metallo-dependent phosphatases"/>
    <property type="match status" value="1"/>
</dbReference>
<evidence type="ECO:0000256" key="3">
    <source>
        <dbReference type="ARBA" id="ARBA00022723"/>
    </source>
</evidence>
<keyword evidence="4 6" id="KW-0472">Membrane</keyword>
<reference evidence="9" key="1">
    <citation type="submission" date="2011-04" db="EMBL/GenBank/DDBJ databases">
        <title>The complete genome of Treponema brennaborense DSM 12168.</title>
        <authorList>
            <person name="Lucas S."/>
            <person name="Han J."/>
            <person name="Lapidus A."/>
            <person name="Bruce D."/>
            <person name="Goodwin L."/>
            <person name="Pitluck S."/>
            <person name="Peters L."/>
            <person name="Kyrpides N."/>
            <person name="Mavromatis K."/>
            <person name="Ivanova N."/>
            <person name="Mikhailova N."/>
            <person name="Pagani I."/>
            <person name="Teshima H."/>
            <person name="Detter J.C."/>
            <person name="Tapia R."/>
            <person name="Han C."/>
            <person name="Land M."/>
            <person name="Hauser L."/>
            <person name="Markowitz V."/>
            <person name="Cheng J.-F."/>
            <person name="Hugenholtz P."/>
            <person name="Woyke T."/>
            <person name="Wu D."/>
            <person name="Gronow S."/>
            <person name="Wellnitz S."/>
            <person name="Brambilla E."/>
            <person name="Klenk H.-P."/>
            <person name="Eisen J.A."/>
        </authorList>
    </citation>
    <scope>NUCLEOTIDE SEQUENCE [LARGE SCALE GENOMIC DNA]</scope>
    <source>
        <strain evidence="9">DSM 12168 / CIP 105900 / DD5/3</strain>
    </source>
</reference>
<dbReference type="GO" id="GO:0008758">
    <property type="term" value="F:UDP-2,3-diacylglucosamine hydrolase activity"/>
    <property type="evidence" value="ECO:0007669"/>
    <property type="project" value="TreeGrafter"/>
</dbReference>
<evidence type="ECO:0000259" key="7">
    <source>
        <dbReference type="Pfam" id="PF00149"/>
    </source>
</evidence>
<dbReference type="GO" id="GO:0016020">
    <property type="term" value="C:membrane"/>
    <property type="evidence" value="ECO:0007669"/>
    <property type="project" value="GOC"/>
</dbReference>
<gene>
    <name evidence="8" type="ordered locus">Trebr_0355</name>
</gene>
<keyword evidence="5" id="KW-0464">Manganese</keyword>
<dbReference type="PANTHER" id="PTHR34990:SF2">
    <property type="entry name" value="BLL8164 PROTEIN"/>
    <property type="match status" value="1"/>
</dbReference>
<keyword evidence="3" id="KW-0479">Metal-binding</keyword>
<evidence type="ECO:0000256" key="1">
    <source>
        <dbReference type="ARBA" id="ARBA00022475"/>
    </source>
</evidence>
<keyword evidence="6" id="KW-1133">Transmembrane helix</keyword>
<dbReference type="EMBL" id="CP002696">
    <property type="protein sequence ID" value="AEE15802.1"/>
    <property type="molecule type" value="Genomic_DNA"/>
</dbReference>
<dbReference type="STRING" id="906968.Trebr_0355"/>
<dbReference type="PANTHER" id="PTHR34990">
    <property type="entry name" value="UDP-2,3-DIACYLGLUCOSAMINE HYDROLASE-RELATED"/>
    <property type="match status" value="1"/>
</dbReference>
<evidence type="ECO:0000256" key="5">
    <source>
        <dbReference type="ARBA" id="ARBA00023211"/>
    </source>
</evidence>
<accession>F4LN16</accession>
<feature type="transmembrane region" description="Helical" evidence="6">
    <location>
        <begin position="89"/>
        <end position="110"/>
    </location>
</feature>
<feature type="transmembrane region" description="Helical" evidence="6">
    <location>
        <begin position="122"/>
        <end position="139"/>
    </location>
</feature>
<dbReference type="Gene3D" id="3.60.21.10">
    <property type="match status" value="1"/>
</dbReference>
<dbReference type="eggNOG" id="COG1407">
    <property type="taxonomic scope" value="Bacteria"/>
</dbReference>
<keyword evidence="9" id="KW-1185">Reference proteome</keyword>
<evidence type="ECO:0000256" key="2">
    <source>
        <dbReference type="ARBA" id="ARBA00022519"/>
    </source>
</evidence>
<dbReference type="GO" id="GO:0009245">
    <property type="term" value="P:lipid A biosynthetic process"/>
    <property type="evidence" value="ECO:0007669"/>
    <property type="project" value="TreeGrafter"/>
</dbReference>
<dbReference type="KEGG" id="tbe:Trebr_0355"/>
<dbReference type="InterPro" id="IPR004843">
    <property type="entry name" value="Calcineurin-like_PHP"/>
</dbReference>